<dbReference type="PANTHER" id="PTHR46986">
    <property type="entry name" value="ENDORIBONUCLEASE YBEY, CHLOROPLASTIC"/>
    <property type="match status" value="1"/>
</dbReference>
<dbReference type="SUPFAM" id="SSF55486">
    <property type="entry name" value="Metalloproteases ('zincins'), catalytic domain"/>
    <property type="match status" value="1"/>
</dbReference>
<dbReference type="Pfam" id="PF02130">
    <property type="entry name" value="YbeY"/>
    <property type="match status" value="1"/>
</dbReference>
<evidence type="ECO:0000313" key="9">
    <source>
        <dbReference type="Proteomes" id="UP001161405"/>
    </source>
</evidence>
<comment type="similarity">
    <text evidence="1 7">Belongs to the endoribonuclease YbeY family.</text>
</comment>
<dbReference type="HAMAP" id="MF_00009">
    <property type="entry name" value="Endoribonucl_YbeY"/>
    <property type="match status" value="1"/>
</dbReference>
<keyword evidence="9" id="KW-1185">Reference proteome</keyword>
<dbReference type="PROSITE" id="PS01306">
    <property type="entry name" value="UPF0054"/>
    <property type="match status" value="1"/>
</dbReference>
<accession>A0ABQ5UQP7</accession>
<organism evidence="8 9">
    <name type="scientific">Maritalea porphyrae</name>
    <dbReference type="NCBI Taxonomy" id="880732"/>
    <lineage>
        <taxon>Bacteria</taxon>
        <taxon>Pseudomonadati</taxon>
        <taxon>Pseudomonadota</taxon>
        <taxon>Alphaproteobacteria</taxon>
        <taxon>Hyphomicrobiales</taxon>
        <taxon>Devosiaceae</taxon>
        <taxon>Maritalea</taxon>
    </lineage>
</organism>
<evidence type="ECO:0000256" key="5">
    <source>
        <dbReference type="ARBA" id="ARBA00022801"/>
    </source>
</evidence>
<comment type="caution">
    <text evidence="8">The sequence shown here is derived from an EMBL/GenBank/DDBJ whole genome shotgun (WGS) entry which is preliminary data.</text>
</comment>
<dbReference type="EC" id="3.1.-.-" evidence="7"/>
<dbReference type="Gene3D" id="3.40.390.30">
    <property type="entry name" value="Metalloproteases ('zincins'), catalytic domain"/>
    <property type="match status" value="1"/>
</dbReference>
<reference evidence="8" key="1">
    <citation type="journal article" date="2014" name="Int. J. Syst. Evol. Microbiol.">
        <title>Complete genome of a new Firmicutes species belonging to the dominant human colonic microbiota ('Ruminococcus bicirculans') reveals two chromosomes and a selective capacity to utilize plant glucans.</title>
        <authorList>
            <consortium name="NISC Comparative Sequencing Program"/>
            <person name="Wegmann U."/>
            <person name="Louis P."/>
            <person name="Goesmann A."/>
            <person name="Henrissat B."/>
            <person name="Duncan S.H."/>
            <person name="Flint H.J."/>
        </authorList>
    </citation>
    <scope>NUCLEOTIDE SEQUENCE</scope>
    <source>
        <strain evidence="8">NBRC 107169</strain>
    </source>
</reference>
<feature type="binding site" evidence="7">
    <location>
        <position position="119"/>
    </location>
    <ligand>
        <name>Zn(2+)</name>
        <dbReference type="ChEBI" id="CHEBI:29105"/>
        <note>catalytic</note>
    </ligand>
</feature>
<keyword evidence="7" id="KW-0698">rRNA processing</keyword>
<comment type="subcellular location">
    <subcellularLocation>
        <location evidence="7">Cytoplasm</location>
    </subcellularLocation>
</comment>
<dbReference type="InterPro" id="IPR023091">
    <property type="entry name" value="MetalPrtase_cat_dom_sf_prd"/>
</dbReference>
<dbReference type="InterPro" id="IPR002036">
    <property type="entry name" value="YbeY"/>
</dbReference>
<feature type="binding site" evidence="7">
    <location>
        <position position="129"/>
    </location>
    <ligand>
        <name>Zn(2+)</name>
        <dbReference type="ChEBI" id="CHEBI:29105"/>
        <note>catalytic</note>
    </ligand>
</feature>
<dbReference type="PANTHER" id="PTHR46986:SF1">
    <property type="entry name" value="ENDORIBONUCLEASE YBEY, CHLOROPLASTIC"/>
    <property type="match status" value="1"/>
</dbReference>
<dbReference type="Proteomes" id="UP001161405">
    <property type="component" value="Unassembled WGS sequence"/>
</dbReference>
<proteinExistence type="inferred from homology"/>
<keyword evidence="6 7" id="KW-0862">Zinc</keyword>
<comment type="function">
    <text evidence="7">Single strand-specific metallo-endoribonuclease involved in late-stage 70S ribosome quality control and in maturation of the 3' terminus of the 16S rRNA.</text>
</comment>
<dbReference type="InterPro" id="IPR020549">
    <property type="entry name" value="YbeY_CS"/>
</dbReference>
<feature type="binding site" evidence="7">
    <location>
        <position position="123"/>
    </location>
    <ligand>
        <name>Zn(2+)</name>
        <dbReference type="ChEBI" id="CHEBI:29105"/>
        <note>catalytic</note>
    </ligand>
</feature>
<keyword evidence="4 7" id="KW-0255">Endonuclease</keyword>
<keyword evidence="7" id="KW-0963">Cytoplasm</keyword>
<keyword evidence="5 7" id="KW-0378">Hydrolase</keyword>
<dbReference type="EMBL" id="BSNI01000002">
    <property type="protein sequence ID" value="GLQ16928.1"/>
    <property type="molecule type" value="Genomic_DNA"/>
</dbReference>
<dbReference type="RefSeq" id="WP_284362728.1">
    <property type="nucleotide sequence ID" value="NZ_BSNI01000002.1"/>
</dbReference>
<evidence type="ECO:0000256" key="1">
    <source>
        <dbReference type="ARBA" id="ARBA00010875"/>
    </source>
</evidence>
<evidence type="ECO:0000313" key="8">
    <source>
        <dbReference type="EMBL" id="GLQ16928.1"/>
    </source>
</evidence>
<keyword evidence="2 7" id="KW-0540">Nuclease</keyword>
<evidence type="ECO:0000256" key="3">
    <source>
        <dbReference type="ARBA" id="ARBA00022723"/>
    </source>
</evidence>
<keyword evidence="3 7" id="KW-0479">Metal-binding</keyword>
<name>A0ABQ5UQP7_9HYPH</name>
<evidence type="ECO:0000256" key="6">
    <source>
        <dbReference type="ARBA" id="ARBA00022833"/>
    </source>
</evidence>
<sequence length="162" mass="18023">MPDFQIEIDVLIEDEAWSNDLEATILTAIEAAISHLDIKPQAPTELSVLLTNDAHQQELNAQWREKQSSTNVLSFPQIEPFAPVAGLIGDISLAYETVAKEAQMEGKSFADHVSHLCVHGFLHILGYDHLTSDEAEKMEQLEREILLSLEIADPYAEIAENS</sequence>
<evidence type="ECO:0000256" key="7">
    <source>
        <dbReference type="HAMAP-Rule" id="MF_00009"/>
    </source>
</evidence>
<gene>
    <name evidence="7 8" type="primary">ybeY</name>
    <name evidence="8" type="ORF">GCM10007879_11770</name>
</gene>
<dbReference type="NCBIfam" id="TIGR00043">
    <property type="entry name" value="rRNA maturation RNase YbeY"/>
    <property type="match status" value="1"/>
</dbReference>
<comment type="cofactor">
    <cofactor evidence="7">
        <name>Zn(2+)</name>
        <dbReference type="ChEBI" id="CHEBI:29105"/>
    </cofactor>
    <text evidence="7">Binds 1 zinc ion.</text>
</comment>
<protein>
    <recommendedName>
        <fullName evidence="7">Endoribonuclease YbeY</fullName>
        <ecNumber evidence="7">3.1.-.-</ecNumber>
    </recommendedName>
</protein>
<evidence type="ECO:0000256" key="2">
    <source>
        <dbReference type="ARBA" id="ARBA00022722"/>
    </source>
</evidence>
<reference evidence="8" key="2">
    <citation type="submission" date="2023-01" db="EMBL/GenBank/DDBJ databases">
        <title>Draft genome sequence of Maritalea porphyrae strain NBRC 107169.</title>
        <authorList>
            <person name="Sun Q."/>
            <person name="Mori K."/>
        </authorList>
    </citation>
    <scope>NUCLEOTIDE SEQUENCE</scope>
    <source>
        <strain evidence="8">NBRC 107169</strain>
    </source>
</reference>
<evidence type="ECO:0000256" key="4">
    <source>
        <dbReference type="ARBA" id="ARBA00022759"/>
    </source>
</evidence>
<keyword evidence="7" id="KW-0690">Ribosome biogenesis</keyword>